<organism evidence="2 3">
    <name type="scientific">Aphanothece sacrum FPU1</name>
    <dbReference type="NCBI Taxonomy" id="1920663"/>
    <lineage>
        <taxon>Bacteria</taxon>
        <taxon>Bacillati</taxon>
        <taxon>Cyanobacteriota</taxon>
        <taxon>Cyanophyceae</taxon>
        <taxon>Oscillatoriophycideae</taxon>
        <taxon>Chroococcales</taxon>
        <taxon>Aphanothecaceae</taxon>
        <taxon>Aphanothece</taxon>
    </lineage>
</organism>
<evidence type="ECO:0000313" key="2">
    <source>
        <dbReference type="EMBL" id="GBF78791.1"/>
    </source>
</evidence>
<protein>
    <submittedName>
        <fullName evidence="2">Urease accessory protein UreJ</fullName>
    </submittedName>
</protein>
<keyword evidence="1" id="KW-0812">Transmembrane</keyword>
<keyword evidence="3" id="KW-1185">Reference proteome</keyword>
<feature type="transmembrane region" description="Helical" evidence="1">
    <location>
        <begin position="173"/>
        <end position="194"/>
    </location>
</feature>
<keyword evidence="1" id="KW-1133">Transmembrane helix</keyword>
<feature type="transmembrane region" description="Helical" evidence="1">
    <location>
        <begin position="105"/>
        <end position="128"/>
    </location>
</feature>
<accession>A0A401IC40</accession>
<dbReference type="EMBL" id="BDQK01000001">
    <property type="protein sequence ID" value="GBF78791.1"/>
    <property type="molecule type" value="Genomic_DNA"/>
</dbReference>
<dbReference type="Proteomes" id="UP000287247">
    <property type="component" value="Unassembled WGS sequence"/>
</dbReference>
<sequence length="198" mass="21091">MIGEKTLAHHAFEGKTPTNLFEGFVSGLAHPIIGLDHFAFVVASGLLGARLKQGILVPIVFILATMAGTGIHLQEINLPFAEGIIAASVIIFGGLLTVKNERLDASYWSMMVVSTLAMLAGIFHGYAYGESIVGSEMTPLMAYLAGFAMIQLIVALLVFFVGKVMFKQGENKAFSIIRLIGVGISALGFVFLSANFGH</sequence>
<reference evidence="3" key="1">
    <citation type="submission" date="2017-05" db="EMBL/GenBank/DDBJ databases">
        <title>Physiological properties and genetic analysis related to exopolysaccharide production of fresh-water unicellular cyanobacterium Aphanothece sacrum, Suizenji Nori, that has been cultured as a food source in Japan.</title>
        <authorList>
            <person name="Kanesaki Y."/>
            <person name="Yoshikawa S."/>
            <person name="Ohki K."/>
        </authorList>
    </citation>
    <scope>NUCLEOTIDE SEQUENCE [LARGE SCALE GENOMIC DNA]</scope>
    <source>
        <strain evidence="3">FPU1</strain>
    </source>
</reference>
<feature type="transmembrane region" description="Helical" evidence="1">
    <location>
        <begin position="55"/>
        <end position="74"/>
    </location>
</feature>
<comment type="caution">
    <text evidence="2">The sequence shown here is derived from an EMBL/GenBank/DDBJ whole genome shotgun (WGS) entry which is preliminary data.</text>
</comment>
<feature type="transmembrane region" description="Helical" evidence="1">
    <location>
        <begin position="28"/>
        <end position="48"/>
    </location>
</feature>
<feature type="transmembrane region" description="Helical" evidence="1">
    <location>
        <begin position="80"/>
        <end position="98"/>
    </location>
</feature>
<name>A0A401IC40_APHSA</name>
<dbReference type="Pfam" id="PF04955">
    <property type="entry name" value="HupE_UreJ"/>
    <property type="match status" value="1"/>
</dbReference>
<proteinExistence type="predicted"/>
<feature type="transmembrane region" description="Helical" evidence="1">
    <location>
        <begin position="140"/>
        <end position="161"/>
    </location>
</feature>
<evidence type="ECO:0000256" key="1">
    <source>
        <dbReference type="SAM" id="Phobius"/>
    </source>
</evidence>
<dbReference type="InterPro" id="IPR007038">
    <property type="entry name" value="HupE_UreJ"/>
</dbReference>
<keyword evidence="1" id="KW-0472">Membrane</keyword>
<dbReference type="AlphaFoldDB" id="A0A401IC40"/>
<gene>
    <name evidence="2" type="ORF">AsFPU1_0181</name>
</gene>
<evidence type="ECO:0000313" key="3">
    <source>
        <dbReference type="Proteomes" id="UP000287247"/>
    </source>
</evidence>